<evidence type="ECO:0000313" key="3">
    <source>
        <dbReference type="Proteomes" id="UP000324629"/>
    </source>
</evidence>
<dbReference type="Proteomes" id="UP000324629">
    <property type="component" value="Unassembled WGS sequence"/>
</dbReference>
<dbReference type="InterPro" id="IPR015834">
    <property type="entry name" value="UCP016642"/>
</dbReference>
<reference evidence="2 3" key="1">
    <citation type="journal article" date="2019" name="Gigascience">
        <title>Whole-genome sequence of the oriental lung fluke Paragonimus westermani.</title>
        <authorList>
            <person name="Oey H."/>
            <person name="Zakrzewski M."/>
            <person name="Narain K."/>
            <person name="Devi K.R."/>
            <person name="Agatsuma T."/>
            <person name="Nawaratna S."/>
            <person name="Gobert G.N."/>
            <person name="Jones M.K."/>
            <person name="Ragan M.A."/>
            <person name="McManus D.P."/>
            <person name="Krause L."/>
        </authorList>
    </citation>
    <scope>NUCLEOTIDE SEQUENCE [LARGE SCALE GENOMIC DNA]</scope>
    <source>
        <strain evidence="2 3">IND2009</strain>
    </source>
</reference>
<dbReference type="InterPro" id="IPR029062">
    <property type="entry name" value="Class_I_gatase-like"/>
</dbReference>
<sequence length="261" mass="28722">MARTLVQVYGDVGAGHRSLLQLQHSLRLFGPKFTVIETDGKRIRERYRLDETALLCFGGGYDLGYLRSLEMVGCEVVRDFILHGGRYLGLCAGAYFASDECIFDKGGPLEVCGPRYIKLFEGKAVGPYYPGFVYESEEGACAIPVVTTNSSVSPASAVTYFNGGCAFKSDTWCRSKALYNYVNTNDAAIIACRLGKGWGILSGVHMEYDPVLLRTMETDRPTEAVLTALESDNTNRQRLWENLIGAILDPDCNLVGDLIPQ</sequence>
<organism evidence="2 3">
    <name type="scientific">Paragonimus westermani</name>
    <dbReference type="NCBI Taxonomy" id="34504"/>
    <lineage>
        <taxon>Eukaryota</taxon>
        <taxon>Metazoa</taxon>
        <taxon>Spiralia</taxon>
        <taxon>Lophotrochozoa</taxon>
        <taxon>Platyhelminthes</taxon>
        <taxon>Trematoda</taxon>
        <taxon>Digenea</taxon>
        <taxon>Plagiorchiida</taxon>
        <taxon>Troglotremata</taxon>
        <taxon>Troglotrematidae</taxon>
        <taxon>Paragonimus</taxon>
    </lineage>
</organism>
<keyword evidence="3" id="KW-1185">Reference proteome</keyword>
<protein>
    <submittedName>
        <fullName evidence="2">Biotin---protein ligase</fullName>
    </submittedName>
</protein>
<evidence type="ECO:0000313" key="2">
    <source>
        <dbReference type="EMBL" id="KAA3674146.1"/>
    </source>
</evidence>
<dbReference type="GO" id="GO:0016874">
    <property type="term" value="F:ligase activity"/>
    <property type="evidence" value="ECO:0007669"/>
    <property type="project" value="UniProtKB-KW"/>
</dbReference>
<gene>
    <name evidence="2" type="ORF">DEA37_0006060</name>
</gene>
<name>A0A5J4NEU3_9TREM</name>
<accession>A0A5J4NEU3</accession>
<comment type="caution">
    <text evidence="2">The sequence shown here is derived from an EMBL/GenBank/DDBJ whole genome shotgun (WGS) entry which is preliminary data.</text>
</comment>
<dbReference type="InterPro" id="IPR019197">
    <property type="entry name" value="Biotin-prot_ligase_N"/>
</dbReference>
<keyword evidence="2" id="KW-0436">Ligase</keyword>
<dbReference type="AlphaFoldDB" id="A0A5J4NEU3"/>
<dbReference type="EMBL" id="QNGE01003365">
    <property type="protein sequence ID" value="KAA3674146.1"/>
    <property type="molecule type" value="Genomic_DNA"/>
</dbReference>
<evidence type="ECO:0000259" key="1">
    <source>
        <dbReference type="Pfam" id="PF09825"/>
    </source>
</evidence>
<dbReference type="PIRSF" id="PIRSF016642">
    <property type="entry name" value="UCP016642"/>
    <property type="match status" value="1"/>
</dbReference>
<proteinExistence type="predicted"/>
<dbReference type="Pfam" id="PF09825">
    <property type="entry name" value="BPL_N"/>
    <property type="match status" value="1"/>
</dbReference>
<feature type="domain" description="Biotin-protein ligase N-terminal" evidence="1">
    <location>
        <begin position="6"/>
        <end position="244"/>
    </location>
</feature>
<dbReference type="SUPFAM" id="SSF52317">
    <property type="entry name" value="Class I glutamine amidotransferase-like"/>
    <property type="match status" value="1"/>
</dbReference>